<gene>
    <name evidence="1" type="ORF">WM40_11790</name>
</gene>
<dbReference type="SUPFAM" id="SSF53822">
    <property type="entry name" value="Periplasmic binding protein-like I"/>
    <property type="match status" value="1"/>
</dbReference>
<keyword evidence="2" id="KW-1185">Reference proteome</keyword>
<protein>
    <submittedName>
        <fullName evidence="1">Uncharacterized protein</fullName>
    </submittedName>
</protein>
<sequence>MITSAIAVAAVTVSGTPYYLGVSGPMTDVNAQYGEQWRARFDLALAQLDADGGVRGHPLAYTFEDS</sequence>
<dbReference type="AlphaFoldDB" id="A0A0F5K0E3"/>
<dbReference type="InterPro" id="IPR028082">
    <property type="entry name" value="Peripla_BP_I"/>
</dbReference>
<dbReference type="Proteomes" id="UP000033618">
    <property type="component" value="Unassembled WGS sequence"/>
</dbReference>
<comment type="caution">
    <text evidence="1">The sequence shown here is derived from an EMBL/GenBank/DDBJ whole genome shotgun (WGS) entry which is preliminary data.</text>
</comment>
<dbReference type="PATRIC" id="fig|28092.6.peg.2771"/>
<evidence type="ECO:0000313" key="2">
    <source>
        <dbReference type="Proteomes" id="UP000033618"/>
    </source>
</evidence>
<proteinExistence type="predicted"/>
<accession>A0A0F5K0E3</accession>
<dbReference type="STRING" id="28092.WM40_11790"/>
<reference evidence="1 2" key="1">
    <citation type="submission" date="2015-03" db="EMBL/GenBank/DDBJ databases">
        <title>Draft Genome Sequence of Burkholderia andropogonis type strain ICMP2807, isolated from Sorghum bicolor.</title>
        <authorList>
            <person name="Lopes-Santos L."/>
            <person name="Castro D.B."/>
            <person name="Ottoboni L.M."/>
            <person name="Park D."/>
            <person name="Weirc B.S."/>
            <person name="Destefano S.A."/>
        </authorList>
    </citation>
    <scope>NUCLEOTIDE SEQUENCE [LARGE SCALE GENOMIC DNA]</scope>
    <source>
        <strain evidence="1 2">ICMP2807</strain>
    </source>
</reference>
<dbReference type="Gene3D" id="3.40.50.2300">
    <property type="match status" value="1"/>
</dbReference>
<name>A0A0F5K0E3_9BURK</name>
<organism evidence="1 2">
    <name type="scientific">Robbsia andropogonis</name>
    <dbReference type="NCBI Taxonomy" id="28092"/>
    <lineage>
        <taxon>Bacteria</taxon>
        <taxon>Pseudomonadati</taxon>
        <taxon>Pseudomonadota</taxon>
        <taxon>Betaproteobacteria</taxon>
        <taxon>Burkholderiales</taxon>
        <taxon>Burkholderiaceae</taxon>
        <taxon>Robbsia</taxon>
    </lineage>
</organism>
<dbReference type="EMBL" id="LAQU01000010">
    <property type="protein sequence ID" value="KKB63415.1"/>
    <property type="molecule type" value="Genomic_DNA"/>
</dbReference>
<evidence type="ECO:0000313" key="1">
    <source>
        <dbReference type="EMBL" id="KKB63415.1"/>
    </source>
</evidence>